<reference evidence="6" key="1">
    <citation type="submission" date="2006-05" db="EMBL/GenBank/DDBJ databases">
        <title>Complete sequence of chromosome 1 of Burkholderia cenocepacia AU 1054.</title>
        <authorList>
            <consortium name="US DOE Joint Genome Institute"/>
            <person name="Copeland A."/>
            <person name="Lucas S."/>
            <person name="Lapidus A."/>
            <person name="Barry K."/>
            <person name="Detter J.C."/>
            <person name="Glavina del Rio T."/>
            <person name="Hammon N."/>
            <person name="Israni S."/>
            <person name="Dalin E."/>
            <person name="Tice H."/>
            <person name="Pitluck S."/>
            <person name="Chain P."/>
            <person name="Malfatti S."/>
            <person name="Shin M."/>
            <person name="Vergez L."/>
            <person name="Schmutz J."/>
            <person name="Larimer F."/>
            <person name="Land M."/>
            <person name="Hauser L."/>
            <person name="Kyrpides N."/>
            <person name="Lykidis A."/>
            <person name="LiPuma J.J."/>
            <person name="Konstantinidis K."/>
            <person name="Tiedje J.M."/>
            <person name="Richardson P."/>
        </authorList>
    </citation>
    <scope>NUCLEOTIDE SEQUENCE [LARGE SCALE GENOMIC DNA]</scope>
    <source>
        <strain evidence="6">AU 1054</strain>
    </source>
</reference>
<evidence type="ECO:0000256" key="3">
    <source>
        <dbReference type="ARBA" id="ARBA00015552"/>
    </source>
</evidence>
<dbReference type="PANTHER" id="PTHR43222">
    <property type="entry name" value="NUDIX HYDROLASE 23"/>
    <property type="match status" value="1"/>
</dbReference>
<protein>
    <recommendedName>
        <fullName evidence="3 4">Phosphatase NudJ</fullName>
        <ecNumber evidence="4">3.6.1.-</ecNumber>
    </recommendedName>
</protein>
<proteinExistence type="inferred from homology"/>
<dbReference type="SUPFAM" id="SSF55811">
    <property type="entry name" value="Nudix"/>
    <property type="match status" value="1"/>
</dbReference>
<dbReference type="InterPro" id="IPR033713">
    <property type="entry name" value="NudJ"/>
</dbReference>
<name>A0A0H2XML1_BURO1</name>
<dbReference type="Gene3D" id="3.90.79.10">
    <property type="entry name" value="Nucleoside Triphosphate Pyrophosphohydrolase"/>
    <property type="match status" value="1"/>
</dbReference>
<dbReference type="GO" id="GO:0004787">
    <property type="term" value="F:thiamine diphosphate phosphatase activity"/>
    <property type="evidence" value="ECO:0007669"/>
    <property type="project" value="InterPro"/>
</dbReference>
<dbReference type="CDD" id="cd03675">
    <property type="entry name" value="NUDIX_Hydrolase"/>
    <property type="match status" value="1"/>
</dbReference>
<accession>A0A0H2XML1</accession>
<sequence>MPTMKPELWTPHVTVAALVERAGRFLVIEEETSTGLRINQPAGHLEAGETLADAVIRETLEETAHPFTPDALVGVYLAHYDRPGSAGATYLRFTFCGTAGEPVAGHVLDDGIVRTLWMTADELRACSERHRSPAVMRCVDDYLAGRRVPLDFVHTHSVAPRPEAFERQAVSK</sequence>
<comment type="cofactor">
    <cofactor evidence="4">
        <name>Mg(2+)</name>
        <dbReference type="ChEBI" id="CHEBI:18420"/>
    </cofactor>
</comment>
<organism evidence="6">
    <name type="scientific">Burkholderia orbicola (strain AU 1054)</name>
    <dbReference type="NCBI Taxonomy" id="331271"/>
    <lineage>
        <taxon>Bacteria</taxon>
        <taxon>Pseudomonadati</taxon>
        <taxon>Pseudomonadota</taxon>
        <taxon>Betaproteobacteria</taxon>
        <taxon>Burkholderiales</taxon>
        <taxon>Burkholderiaceae</taxon>
        <taxon>Burkholderia</taxon>
        <taxon>Burkholderia cepacia complex</taxon>
        <taxon>Burkholderia orbicola</taxon>
    </lineage>
</organism>
<comment type="subunit">
    <text evidence="2 4">Monomer.</text>
</comment>
<dbReference type="EC" id="3.6.1.-" evidence="4"/>
<dbReference type="EMBL" id="CP000378">
    <property type="protein sequence ID" value="ABF75129.1"/>
    <property type="molecule type" value="Genomic_DNA"/>
</dbReference>
<dbReference type="InterPro" id="IPR000086">
    <property type="entry name" value="NUDIX_hydrolase_dom"/>
</dbReference>
<dbReference type="PROSITE" id="PS51462">
    <property type="entry name" value="NUDIX"/>
    <property type="match status" value="1"/>
</dbReference>
<evidence type="ECO:0000256" key="4">
    <source>
        <dbReference type="RuleBase" id="RU364043"/>
    </source>
</evidence>
<comment type="similarity">
    <text evidence="1 4">Belongs to the Nudix hydrolase family. NudJ subfamily.</text>
</comment>
<evidence type="ECO:0000259" key="5">
    <source>
        <dbReference type="PROSITE" id="PS51462"/>
    </source>
</evidence>
<evidence type="ECO:0000313" key="6">
    <source>
        <dbReference type="EMBL" id="ABF75129.1"/>
    </source>
</evidence>
<dbReference type="HOGENOM" id="CLU_037162_6_0_4"/>
<dbReference type="PANTHER" id="PTHR43222:SF11">
    <property type="entry name" value="PHOSPHATASE NUDJ"/>
    <property type="match status" value="1"/>
</dbReference>
<dbReference type="AlphaFoldDB" id="A0A0H2XML1"/>
<evidence type="ECO:0000256" key="2">
    <source>
        <dbReference type="ARBA" id="ARBA00011245"/>
    </source>
</evidence>
<keyword evidence="4" id="KW-0460">Magnesium</keyword>
<dbReference type="InterPro" id="IPR015797">
    <property type="entry name" value="NUDIX_hydrolase-like_dom_sf"/>
</dbReference>
<dbReference type="GO" id="GO:0017110">
    <property type="term" value="F:nucleoside diphosphate phosphatase activity"/>
    <property type="evidence" value="ECO:0007669"/>
    <property type="project" value="InterPro"/>
</dbReference>
<dbReference type="GO" id="GO:0017111">
    <property type="term" value="F:ribonucleoside triphosphate phosphatase activity"/>
    <property type="evidence" value="ECO:0007669"/>
    <property type="project" value="InterPro"/>
</dbReference>
<keyword evidence="4 6" id="KW-0378">Hydrolase</keyword>
<feature type="domain" description="Nudix hydrolase" evidence="5">
    <location>
        <begin position="8"/>
        <end position="147"/>
    </location>
</feature>
<dbReference type="Pfam" id="PF00293">
    <property type="entry name" value="NUDIX"/>
    <property type="match status" value="1"/>
</dbReference>
<gene>
    <name evidence="4" type="primary">nudJ</name>
    <name evidence="6" type="ordered locus">Bcen_0215</name>
</gene>
<evidence type="ECO:0000256" key="1">
    <source>
        <dbReference type="ARBA" id="ARBA00007608"/>
    </source>
</evidence>